<reference evidence="2 3" key="1">
    <citation type="submission" date="2016-12" db="EMBL/GenBank/DDBJ databases">
        <authorList>
            <person name="Song W.-J."/>
            <person name="Kurnit D.M."/>
        </authorList>
    </citation>
    <scope>NUCLEOTIDE SEQUENCE [LARGE SCALE GENOMIC DNA]</scope>
    <source>
        <strain evidence="2 3">DSM 18488</strain>
    </source>
</reference>
<evidence type="ECO:0000256" key="1">
    <source>
        <dbReference type="SAM" id="Coils"/>
    </source>
</evidence>
<dbReference type="PANTHER" id="PTHR38664">
    <property type="entry name" value="SLR0058 PROTEIN"/>
    <property type="match status" value="1"/>
</dbReference>
<name>A0A1M7Y1W8_9BACT</name>
<proteinExistence type="predicted"/>
<protein>
    <submittedName>
        <fullName evidence="2">Polyhydroxyalkanoate synthesis regulator phasin</fullName>
    </submittedName>
</protein>
<dbReference type="PANTHER" id="PTHR38664:SF1">
    <property type="entry name" value="SLR0058 PROTEIN"/>
    <property type="match status" value="1"/>
</dbReference>
<dbReference type="AlphaFoldDB" id="A0A1M7Y1W8"/>
<keyword evidence="3" id="KW-1185">Reference proteome</keyword>
<dbReference type="InterPro" id="IPR008769">
    <property type="entry name" value="PhaF_PhaI"/>
</dbReference>
<accession>A0A1M7Y1W8</accession>
<dbReference type="OrthoDB" id="198919at2"/>
<organism evidence="2 3">
    <name type="scientific">Desulfopila aestuarii DSM 18488</name>
    <dbReference type="NCBI Taxonomy" id="1121416"/>
    <lineage>
        <taxon>Bacteria</taxon>
        <taxon>Pseudomonadati</taxon>
        <taxon>Thermodesulfobacteriota</taxon>
        <taxon>Desulfobulbia</taxon>
        <taxon>Desulfobulbales</taxon>
        <taxon>Desulfocapsaceae</taxon>
        <taxon>Desulfopila</taxon>
    </lineage>
</organism>
<evidence type="ECO:0000313" key="3">
    <source>
        <dbReference type="Proteomes" id="UP000184603"/>
    </source>
</evidence>
<dbReference type="STRING" id="1121416.SAMN02745220_01241"/>
<dbReference type="Proteomes" id="UP000184603">
    <property type="component" value="Unassembled WGS sequence"/>
</dbReference>
<gene>
    <name evidence="2" type="ORF">SAMN02745220_01241</name>
</gene>
<dbReference type="EMBL" id="FRFE01000004">
    <property type="protein sequence ID" value="SHO45866.1"/>
    <property type="molecule type" value="Genomic_DNA"/>
</dbReference>
<sequence length="103" mass="11809">MIELIKKAMFTGIGFAALTKEKVEELAQDFMKQGKLSKEEGEQFVDDIMQRSKEAQQEMSKKVEELVQEGLGKMQVARMSEIETLRSELAELRERIKALEEKG</sequence>
<evidence type="ECO:0000313" key="2">
    <source>
        <dbReference type="EMBL" id="SHO45866.1"/>
    </source>
</evidence>
<dbReference type="RefSeq" id="WP_073612576.1">
    <property type="nucleotide sequence ID" value="NZ_FRFE01000004.1"/>
</dbReference>
<keyword evidence="1" id="KW-0175">Coiled coil</keyword>
<feature type="coiled-coil region" evidence="1">
    <location>
        <begin position="45"/>
        <end position="102"/>
    </location>
</feature>